<dbReference type="EMBL" id="CP097332">
    <property type="protein sequence ID" value="UQX89428.1"/>
    <property type="molecule type" value="Genomic_DNA"/>
</dbReference>
<dbReference type="RefSeq" id="WP_249773324.1">
    <property type="nucleotide sequence ID" value="NZ_CP097332.1"/>
</dbReference>
<keyword evidence="7" id="KW-0479">Metal-binding</keyword>
<evidence type="ECO:0000313" key="13">
    <source>
        <dbReference type="EMBL" id="UQX89428.1"/>
    </source>
</evidence>
<feature type="domain" description="Peptidase M20 dimerisation" evidence="12">
    <location>
        <begin position="205"/>
        <end position="310"/>
    </location>
</feature>
<evidence type="ECO:0000256" key="6">
    <source>
        <dbReference type="ARBA" id="ARBA00016853"/>
    </source>
</evidence>
<dbReference type="Proteomes" id="UP001056336">
    <property type="component" value="Chromosome"/>
</dbReference>
<dbReference type="PANTHER" id="PTHR43808:SF25">
    <property type="entry name" value="PEPTIDASE M20 DIMERISATION DOMAIN-CONTAINING PROTEIN"/>
    <property type="match status" value="1"/>
</dbReference>
<evidence type="ECO:0000259" key="12">
    <source>
        <dbReference type="Pfam" id="PF07687"/>
    </source>
</evidence>
<dbReference type="InterPro" id="IPR002933">
    <property type="entry name" value="Peptidase_M20"/>
</dbReference>
<keyword evidence="10" id="KW-0170">Cobalt</keyword>
<protein>
    <recommendedName>
        <fullName evidence="6">Probable succinyl-diaminopimelate desuccinylase</fullName>
        <ecNumber evidence="5">3.5.1.18</ecNumber>
    </recommendedName>
</protein>
<comment type="cofactor">
    <cofactor evidence="2">
        <name>Zn(2+)</name>
        <dbReference type="ChEBI" id="CHEBI:29105"/>
    </cofactor>
</comment>
<evidence type="ECO:0000256" key="10">
    <source>
        <dbReference type="ARBA" id="ARBA00023285"/>
    </source>
</evidence>
<keyword evidence="8" id="KW-0378">Hydrolase</keyword>
<accession>A0ABY4R217</accession>
<dbReference type="SUPFAM" id="SSF55031">
    <property type="entry name" value="Bacterial exopeptidase dimerisation domain"/>
    <property type="match status" value="1"/>
</dbReference>
<organism evidence="13 14">
    <name type="scientific">Jatrophihabitans telluris</name>
    <dbReference type="NCBI Taxonomy" id="2038343"/>
    <lineage>
        <taxon>Bacteria</taxon>
        <taxon>Bacillati</taxon>
        <taxon>Actinomycetota</taxon>
        <taxon>Actinomycetes</taxon>
        <taxon>Jatrophihabitantales</taxon>
        <taxon>Jatrophihabitantaceae</taxon>
        <taxon>Jatrophihabitans</taxon>
    </lineage>
</organism>
<dbReference type="InterPro" id="IPR036264">
    <property type="entry name" value="Bact_exopeptidase_dim_dom"/>
</dbReference>
<dbReference type="Gene3D" id="3.40.630.10">
    <property type="entry name" value="Zn peptidases"/>
    <property type="match status" value="1"/>
</dbReference>
<evidence type="ECO:0000256" key="5">
    <source>
        <dbReference type="ARBA" id="ARBA00011921"/>
    </source>
</evidence>
<dbReference type="SUPFAM" id="SSF53187">
    <property type="entry name" value="Zn-dependent exopeptidases"/>
    <property type="match status" value="1"/>
</dbReference>
<sequence length="422" mass="44492">MGDHAAAALAYLDARAPDIVEQLSRLVRLPSVSGTDEENEILQVLSEEVAALGLPVDHWQIPLADTLAAPDFPGVEVERSQAWGLVATLPGTGGGPSLMLNAHVDVVPPGDLSAWRDEDPFSGRIDSHAVYGRGTCDMKGGLVAALWAVRALVAARVPLRGDLLLACVQGEEDGGLGTYATIARGWRADACVIPEPTGLDLVPANGGSLTFRLRVHGLAAHASRRSAGVSAVERFWPVFAALRALERERNRDPDPLMARWDVAYPIEIGTVRSGDWSSSVPDLLVAEGRYGVALGEDVAAARAVFEAAMAACSAADPWLRDHPVQVQWWGGQFAPGATPADAAIIDTLARAHARLAGTPQQRWGAPYGSDLRLLTGLAGIPTVHYGPGDVALAHGPLEQVPIAQVLTTARVLTLTAIEHCGL</sequence>
<comment type="pathway">
    <text evidence="3">Amino-acid biosynthesis; L-lysine biosynthesis via DAP pathway; LL-2,6-diaminopimelate from (S)-tetrahydrodipicolinate (succinylase route): step 3/3.</text>
</comment>
<dbReference type="Pfam" id="PF01546">
    <property type="entry name" value="Peptidase_M20"/>
    <property type="match status" value="1"/>
</dbReference>
<evidence type="ECO:0000256" key="2">
    <source>
        <dbReference type="ARBA" id="ARBA00001947"/>
    </source>
</evidence>
<evidence type="ECO:0000256" key="4">
    <source>
        <dbReference type="ARBA" id="ARBA00006247"/>
    </source>
</evidence>
<dbReference type="InterPro" id="IPR010182">
    <property type="entry name" value="ArgE/DapE"/>
</dbReference>
<proteinExistence type="inferred from homology"/>
<dbReference type="PROSITE" id="PS00758">
    <property type="entry name" value="ARGE_DAPE_CPG2_1"/>
    <property type="match status" value="1"/>
</dbReference>
<gene>
    <name evidence="13" type="ORF">M6D93_05335</name>
</gene>
<keyword evidence="14" id="KW-1185">Reference proteome</keyword>
<dbReference type="EC" id="3.5.1.18" evidence="5"/>
<comment type="catalytic activity">
    <reaction evidence="11">
        <text>N-succinyl-(2S,6S)-2,6-diaminopimelate + H2O = (2S,6S)-2,6-diaminopimelate + succinate</text>
        <dbReference type="Rhea" id="RHEA:22608"/>
        <dbReference type="ChEBI" id="CHEBI:15377"/>
        <dbReference type="ChEBI" id="CHEBI:30031"/>
        <dbReference type="ChEBI" id="CHEBI:57609"/>
        <dbReference type="ChEBI" id="CHEBI:58087"/>
        <dbReference type="EC" id="3.5.1.18"/>
    </reaction>
</comment>
<reference evidence="13" key="1">
    <citation type="journal article" date="2018" name="Int. J. Syst. Evol. Microbiol.">
        <title>Jatrophihabitans telluris sp. nov., isolated from sediment soil of lava forest wetlands and the emended description of the genus Jatrophihabitans.</title>
        <authorList>
            <person name="Lee K.C."/>
            <person name="Suh M.K."/>
            <person name="Eom M.K."/>
            <person name="Kim K.K."/>
            <person name="Kim J.S."/>
            <person name="Kim D.S."/>
            <person name="Ko S.H."/>
            <person name="Shin Y.K."/>
            <person name="Lee J.S."/>
        </authorList>
    </citation>
    <scope>NUCLEOTIDE SEQUENCE</scope>
    <source>
        <strain evidence="13">N237</strain>
    </source>
</reference>
<comment type="cofactor">
    <cofactor evidence="1">
        <name>Co(2+)</name>
        <dbReference type="ChEBI" id="CHEBI:48828"/>
    </cofactor>
</comment>
<dbReference type="NCBIfam" id="TIGR01910">
    <property type="entry name" value="DapE-ArgE"/>
    <property type="match status" value="1"/>
</dbReference>
<dbReference type="InterPro" id="IPR050072">
    <property type="entry name" value="Peptidase_M20A"/>
</dbReference>
<dbReference type="PANTHER" id="PTHR43808">
    <property type="entry name" value="ACETYLORNITHINE DEACETYLASE"/>
    <property type="match status" value="1"/>
</dbReference>
<dbReference type="Gene3D" id="3.30.70.360">
    <property type="match status" value="1"/>
</dbReference>
<evidence type="ECO:0000256" key="8">
    <source>
        <dbReference type="ARBA" id="ARBA00022801"/>
    </source>
</evidence>
<dbReference type="Pfam" id="PF07687">
    <property type="entry name" value="M20_dimer"/>
    <property type="match status" value="1"/>
</dbReference>
<evidence type="ECO:0000256" key="11">
    <source>
        <dbReference type="ARBA" id="ARBA00051301"/>
    </source>
</evidence>
<evidence type="ECO:0000313" key="14">
    <source>
        <dbReference type="Proteomes" id="UP001056336"/>
    </source>
</evidence>
<evidence type="ECO:0000256" key="3">
    <source>
        <dbReference type="ARBA" id="ARBA00005130"/>
    </source>
</evidence>
<keyword evidence="9" id="KW-0862">Zinc</keyword>
<dbReference type="InterPro" id="IPR001261">
    <property type="entry name" value="ArgE/DapE_CS"/>
</dbReference>
<evidence type="ECO:0000256" key="9">
    <source>
        <dbReference type="ARBA" id="ARBA00022833"/>
    </source>
</evidence>
<evidence type="ECO:0000256" key="7">
    <source>
        <dbReference type="ARBA" id="ARBA00022723"/>
    </source>
</evidence>
<reference evidence="13" key="2">
    <citation type="submission" date="2022-05" db="EMBL/GenBank/DDBJ databases">
        <authorList>
            <person name="Kim J.-S."/>
            <person name="Lee K."/>
            <person name="Suh M."/>
            <person name="Eom M."/>
            <person name="Kim J.-S."/>
            <person name="Kim D.-S."/>
            <person name="Ko S.-H."/>
            <person name="Shin Y."/>
            <person name="Lee J.-S."/>
        </authorList>
    </citation>
    <scope>NUCLEOTIDE SEQUENCE</scope>
    <source>
        <strain evidence="13">N237</strain>
    </source>
</reference>
<name>A0ABY4R217_9ACTN</name>
<evidence type="ECO:0000256" key="1">
    <source>
        <dbReference type="ARBA" id="ARBA00001941"/>
    </source>
</evidence>
<dbReference type="InterPro" id="IPR011650">
    <property type="entry name" value="Peptidase_M20_dimer"/>
</dbReference>
<comment type="similarity">
    <text evidence="4">Belongs to the peptidase M20A family.</text>
</comment>